<reference evidence="8" key="1">
    <citation type="submission" date="2025-08" db="UniProtKB">
        <authorList>
            <consortium name="RefSeq"/>
        </authorList>
    </citation>
    <scope>IDENTIFICATION</scope>
    <source>
        <tissue evidence="8">Testes</tissue>
    </source>
</reference>
<organism evidence="7 8">
    <name type="scientific">Saccoglossus kowalevskii</name>
    <name type="common">Acorn worm</name>
    <dbReference type="NCBI Taxonomy" id="10224"/>
    <lineage>
        <taxon>Eukaryota</taxon>
        <taxon>Metazoa</taxon>
        <taxon>Hemichordata</taxon>
        <taxon>Enteropneusta</taxon>
        <taxon>Harrimaniidae</taxon>
        <taxon>Saccoglossus</taxon>
    </lineage>
</organism>
<dbReference type="Pfam" id="PF00169">
    <property type="entry name" value="PH"/>
    <property type="match status" value="2"/>
</dbReference>
<dbReference type="CDD" id="cd04371">
    <property type="entry name" value="DEP"/>
    <property type="match status" value="1"/>
</dbReference>
<dbReference type="InterPro" id="IPR011993">
    <property type="entry name" value="PH-like_dom_sf"/>
</dbReference>
<dbReference type="SUPFAM" id="SSF46785">
    <property type="entry name" value="Winged helix' DNA-binding domain"/>
    <property type="match status" value="1"/>
</dbReference>
<keyword evidence="1" id="KW-0597">Phosphoprotein</keyword>
<feature type="domain" description="DEP" evidence="6">
    <location>
        <begin position="141"/>
        <end position="217"/>
    </location>
</feature>
<evidence type="ECO:0000256" key="4">
    <source>
        <dbReference type="SAM" id="MobiDB-lite"/>
    </source>
</evidence>
<dbReference type="RefSeq" id="XP_006821220.1">
    <property type="nucleotide sequence ID" value="XM_006821157.1"/>
</dbReference>
<dbReference type="InterPro" id="IPR037370">
    <property type="entry name" value="Pleckstrin"/>
</dbReference>
<dbReference type="SMART" id="SM00049">
    <property type="entry name" value="DEP"/>
    <property type="match status" value="1"/>
</dbReference>
<feature type="compositionally biased region" description="Basic and acidic residues" evidence="4">
    <location>
        <begin position="108"/>
        <end position="118"/>
    </location>
</feature>
<dbReference type="GeneID" id="102803271"/>
<dbReference type="InterPro" id="IPR036390">
    <property type="entry name" value="WH_DNA-bd_sf"/>
</dbReference>
<evidence type="ECO:0000313" key="8">
    <source>
        <dbReference type="RefSeq" id="XP_006821220.1"/>
    </source>
</evidence>
<keyword evidence="3" id="KW-0007">Acetylation</keyword>
<dbReference type="SUPFAM" id="SSF50729">
    <property type="entry name" value="PH domain-like"/>
    <property type="match status" value="2"/>
</dbReference>
<dbReference type="Gene3D" id="1.10.10.10">
    <property type="entry name" value="Winged helix-like DNA-binding domain superfamily/Winged helix DNA-binding domain"/>
    <property type="match status" value="1"/>
</dbReference>
<feature type="compositionally biased region" description="Acidic residues" evidence="4">
    <location>
        <begin position="231"/>
        <end position="240"/>
    </location>
</feature>
<dbReference type="Proteomes" id="UP000694865">
    <property type="component" value="Unplaced"/>
</dbReference>
<feature type="domain" description="PH" evidence="5">
    <location>
        <begin position="9"/>
        <end position="106"/>
    </location>
</feature>
<gene>
    <name evidence="8" type="primary">LOC102803271</name>
</gene>
<dbReference type="PROSITE" id="PS50003">
    <property type="entry name" value="PH_DOMAIN"/>
    <property type="match status" value="2"/>
</dbReference>
<dbReference type="Pfam" id="PF00610">
    <property type="entry name" value="DEP"/>
    <property type="match status" value="1"/>
</dbReference>
<name>A0ABM0MMH9_SACKO</name>
<evidence type="ECO:0000256" key="2">
    <source>
        <dbReference type="ARBA" id="ARBA00022737"/>
    </source>
</evidence>
<dbReference type="PANTHER" id="PTHR12092:SF16">
    <property type="entry name" value="PH DOMAIN-CONTAINING PROTEIN"/>
    <property type="match status" value="1"/>
</dbReference>
<dbReference type="SMART" id="SM00233">
    <property type="entry name" value="PH"/>
    <property type="match status" value="2"/>
</dbReference>
<accession>A0ABM0MMH9</accession>
<feature type="compositionally biased region" description="Polar residues" evidence="4">
    <location>
        <begin position="119"/>
        <end position="131"/>
    </location>
</feature>
<dbReference type="InterPro" id="IPR036388">
    <property type="entry name" value="WH-like_DNA-bd_sf"/>
</dbReference>
<sequence length="373" mass="41933">MVDKEIKQTPFKEGFLVKKGHVRTNWRTRWFVIGDVTLSYYRRRGDPLAADIVLLKGCSVISPCPEYNKKPGVFRVLTKGKKEYLIQASSEDERDDWVKAIGEAIRRSETKSQNRSDGEQTQQSQPPSVSHSELVGAMQDPDAGLPLISVTINGKEYKNCFTGEGILEWLVSWSFVTHPDEAGTLGNSLLQDGHIQYVSGIKDGFNCSADTVYRFSTLKLCPSGKSLVDSSSDDDSDEEGPAQRRESSSDADAVKGYKPKGKFVKQGFLVKRGHVRHTWKTRLFILRKDPHHMIYYKGSKQDEMPLGEIPLTAGFKVELESAGTKTSDVKNKSRTNLFKVVTRKGDVYILQANNEEERDEWLKAIQTPDAYST</sequence>
<proteinExistence type="predicted"/>
<evidence type="ECO:0000256" key="3">
    <source>
        <dbReference type="ARBA" id="ARBA00022990"/>
    </source>
</evidence>
<keyword evidence="7" id="KW-1185">Reference proteome</keyword>
<keyword evidence="2" id="KW-0677">Repeat</keyword>
<evidence type="ECO:0000259" key="6">
    <source>
        <dbReference type="PROSITE" id="PS50186"/>
    </source>
</evidence>
<evidence type="ECO:0000256" key="1">
    <source>
        <dbReference type="ARBA" id="ARBA00022553"/>
    </source>
</evidence>
<dbReference type="Gene3D" id="2.30.29.30">
    <property type="entry name" value="Pleckstrin-homology domain (PH domain)/Phosphotyrosine-binding domain (PTB)"/>
    <property type="match status" value="2"/>
</dbReference>
<feature type="region of interest" description="Disordered" evidence="4">
    <location>
        <begin position="226"/>
        <end position="256"/>
    </location>
</feature>
<dbReference type="PROSITE" id="PS50186">
    <property type="entry name" value="DEP"/>
    <property type="match status" value="1"/>
</dbReference>
<feature type="region of interest" description="Disordered" evidence="4">
    <location>
        <begin position="108"/>
        <end position="133"/>
    </location>
</feature>
<feature type="compositionally biased region" description="Basic and acidic residues" evidence="4">
    <location>
        <begin position="241"/>
        <end position="255"/>
    </location>
</feature>
<dbReference type="InterPro" id="IPR000591">
    <property type="entry name" value="DEP_dom"/>
</dbReference>
<protein>
    <submittedName>
        <fullName evidence="8">Pleckstrin-2-like</fullName>
    </submittedName>
</protein>
<evidence type="ECO:0000259" key="5">
    <source>
        <dbReference type="PROSITE" id="PS50003"/>
    </source>
</evidence>
<evidence type="ECO:0000313" key="7">
    <source>
        <dbReference type="Proteomes" id="UP000694865"/>
    </source>
</evidence>
<dbReference type="InterPro" id="IPR001849">
    <property type="entry name" value="PH_domain"/>
</dbReference>
<feature type="domain" description="PH" evidence="5">
    <location>
        <begin position="262"/>
        <end position="370"/>
    </location>
</feature>
<dbReference type="PANTHER" id="PTHR12092">
    <property type="entry name" value="PLECKSTRIN"/>
    <property type="match status" value="1"/>
</dbReference>